<feature type="compositionally biased region" description="Basic residues" evidence="2">
    <location>
        <begin position="110"/>
        <end position="119"/>
    </location>
</feature>
<sequence>MTGEAPGRSPHGAAAGAAGDPGDRRGPLRLILELPRRALALLVRGYQVGISPYTPPACRYDPVCSQYGMDALRVHGAVKGTILTTGRIFRCNPLSHGGPDPVPAPGMWRNPRRLRHPAH</sequence>
<keyword evidence="1" id="KW-0472">Membrane</keyword>
<feature type="region of interest" description="Disordered" evidence="2">
    <location>
        <begin position="1"/>
        <end position="27"/>
    </location>
</feature>
<dbReference type="Proteomes" id="UP001595937">
    <property type="component" value="Unassembled WGS sequence"/>
</dbReference>
<protein>
    <recommendedName>
        <fullName evidence="1">Putative membrane protein insertion efficiency factor</fullName>
    </recommendedName>
</protein>
<feature type="compositionally biased region" description="Low complexity" evidence="2">
    <location>
        <begin position="1"/>
        <end position="20"/>
    </location>
</feature>
<dbReference type="PANTHER" id="PTHR33383:SF1">
    <property type="entry name" value="MEMBRANE PROTEIN INSERTION EFFICIENCY FACTOR-RELATED"/>
    <property type="match status" value="1"/>
</dbReference>
<gene>
    <name evidence="3" type="primary">yidD</name>
    <name evidence="3" type="ORF">ACFPK8_12320</name>
</gene>
<keyword evidence="4" id="KW-1185">Reference proteome</keyword>
<dbReference type="NCBIfam" id="TIGR00278">
    <property type="entry name" value="membrane protein insertion efficiency factor YidD"/>
    <property type="match status" value="1"/>
</dbReference>
<dbReference type="SMART" id="SM01234">
    <property type="entry name" value="Haemolytic"/>
    <property type="match status" value="1"/>
</dbReference>
<feature type="region of interest" description="Disordered" evidence="2">
    <location>
        <begin position="95"/>
        <end position="119"/>
    </location>
</feature>
<evidence type="ECO:0000313" key="4">
    <source>
        <dbReference type="Proteomes" id="UP001595937"/>
    </source>
</evidence>
<dbReference type="EMBL" id="JBHSLN010000025">
    <property type="protein sequence ID" value="MFC5298299.1"/>
    <property type="molecule type" value="Genomic_DNA"/>
</dbReference>
<keyword evidence="1" id="KW-1003">Cell membrane</keyword>
<comment type="similarity">
    <text evidence="1">Belongs to the UPF0161 family.</text>
</comment>
<organism evidence="3 4">
    <name type="scientific">Brachybacterium tyrofermentans</name>
    <dbReference type="NCBI Taxonomy" id="47848"/>
    <lineage>
        <taxon>Bacteria</taxon>
        <taxon>Bacillati</taxon>
        <taxon>Actinomycetota</taxon>
        <taxon>Actinomycetes</taxon>
        <taxon>Micrococcales</taxon>
        <taxon>Dermabacteraceae</taxon>
        <taxon>Brachybacterium</taxon>
    </lineage>
</organism>
<dbReference type="HAMAP" id="MF_00386">
    <property type="entry name" value="UPF0161_YidD"/>
    <property type="match status" value="1"/>
</dbReference>
<evidence type="ECO:0000256" key="2">
    <source>
        <dbReference type="SAM" id="MobiDB-lite"/>
    </source>
</evidence>
<accession>A0ABW0FGY3</accession>
<comment type="subcellular location">
    <subcellularLocation>
        <location evidence="1">Cell membrane</location>
        <topology evidence="1">Peripheral membrane protein</topology>
        <orientation evidence="1">Cytoplasmic side</orientation>
    </subcellularLocation>
</comment>
<evidence type="ECO:0000313" key="3">
    <source>
        <dbReference type="EMBL" id="MFC5298299.1"/>
    </source>
</evidence>
<proteinExistence type="inferred from homology"/>
<comment type="caution">
    <text evidence="3">The sequence shown here is derived from an EMBL/GenBank/DDBJ whole genome shotgun (WGS) entry which is preliminary data.</text>
</comment>
<dbReference type="RefSeq" id="WP_319021575.1">
    <property type="nucleotide sequence ID" value="NZ_BAAAIR010000016.1"/>
</dbReference>
<name>A0ABW0FGY3_9MICO</name>
<dbReference type="InterPro" id="IPR002696">
    <property type="entry name" value="Membr_insert_effic_factor_YidD"/>
</dbReference>
<dbReference type="GeneID" id="303296159"/>
<reference evidence="4" key="1">
    <citation type="journal article" date="2019" name="Int. J. Syst. Evol. Microbiol.">
        <title>The Global Catalogue of Microorganisms (GCM) 10K type strain sequencing project: providing services to taxonomists for standard genome sequencing and annotation.</title>
        <authorList>
            <consortium name="The Broad Institute Genomics Platform"/>
            <consortium name="The Broad Institute Genome Sequencing Center for Infectious Disease"/>
            <person name="Wu L."/>
            <person name="Ma J."/>
        </authorList>
    </citation>
    <scope>NUCLEOTIDE SEQUENCE [LARGE SCALE GENOMIC DNA]</scope>
    <source>
        <strain evidence="4">CGMCC 1.16455</strain>
    </source>
</reference>
<dbReference type="Pfam" id="PF01809">
    <property type="entry name" value="YidD"/>
    <property type="match status" value="1"/>
</dbReference>
<comment type="function">
    <text evidence="1">Could be involved in insertion of integral membrane proteins into the membrane.</text>
</comment>
<evidence type="ECO:0000256" key="1">
    <source>
        <dbReference type="HAMAP-Rule" id="MF_00386"/>
    </source>
</evidence>
<dbReference type="PANTHER" id="PTHR33383">
    <property type="entry name" value="MEMBRANE PROTEIN INSERTION EFFICIENCY FACTOR-RELATED"/>
    <property type="match status" value="1"/>
</dbReference>